<evidence type="ECO:0000313" key="4">
    <source>
        <dbReference type="Proteomes" id="UP000637628"/>
    </source>
</evidence>
<gene>
    <name evidence="3" type="ORF">Adu01nite_10030</name>
</gene>
<feature type="region of interest" description="Disordered" evidence="1">
    <location>
        <begin position="1"/>
        <end position="25"/>
    </location>
</feature>
<organism evidence="3 4">
    <name type="scientific">Paractinoplanes durhamensis</name>
    <dbReference type="NCBI Taxonomy" id="113563"/>
    <lineage>
        <taxon>Bacteria</taxon>
        <taxon>Bacillati</taxon>
        <taxon>Actinomycetota</taxon>
        <taxon>Actinomycetes</taxon>
        <taxon>Micromonosporales</taxon>
        <taxon>Micromonosporaceae</taxon>
        <taxon>Paractinoplanes</taxon>
    </lineage>
</organism>
<reference evidence="3 4" key="1">
    <citation type="submission" date="2021-01" db="EMBL/GenBank/DDBJ databases">
        <title>Whole genome shotgun sequence of Actinoplanes durhamensis NBRC 14914.</title>
        <authorList>
            <person name="Komaki H."/>
            <person name="Tamura T."/>
        </authorList>
    </citation>
    <scope>NUCLEOTIDE SEQUENCE [LARGE SCALE GENOMIC DNA]</scope>
    <source>
        <strain evidence="3 4">NBRC 14914</strain>
    </source>
</reference>
<evidence type="ECO:0000313" key="3">
    <source>
        <dbReference type="EMBL" id="GID99652.1"/>
    </source>
</evidence>
<evidence type="ECO:0000256" key="1">
    <source>
        <dbReference type="SAM" id="MobiDB-lite"/>
    </source>
</evidence>
<name>A0ABQ3YQ22_9ACTN</name>
<proteinExistence type="predicted"/>
<dbReference type="EMBL" id="BOML01000009">
    <property type="protein sequence ID" value="GID99652.1"/>
    <property type="molecule type" value="Genomic_DNA"/>
</dbReference>
<dbReference type="InterPro" id="IPR055878">
    <property type="entry name" value="DUF7455"/>
</dbReference>
<evidence type="ECO:0000259" key="2">
    <source>
        <dbReference type="Pfam" id="PF24254"/>
    </source>
</evidence>
<feature type="domain" description="DUF7455" evidence="2">
    <location>
        <begin position="36"/>
        <end position="84"/>
    </location>
</feature>
<keyword evidence="4" id="KW-1185">Reference proteome</keyword>
<accession>A0ABQ3YQ22</accession>
<comment type="caution">
    <text evidence="3">The sequence shown here is derived from an EMBL/GenBank/DDBJ whole genome shotgun (WGS) entry which is preliminary data.</text>
</comment>
<dbReference type="Proteomes" id="UP000637628">
    <property type="component" value="Unassembled WGS sequence"/>
</dbReference>
<dbReference type="Pfam" id="PF24254">
    <property type="entry name" value="DUF7455"/>
    <property type="match status" value="1"/>
</dbReference>
<sequence length="91" mass="10054">MVEGRSIPLYRCTPPPSKESDMTSLLSPEITTVPELTDRCDRCSAAAKLVVVLTSGGELAFCGHHGNRHRDDIVRVAERIQLEEGYEWAGK</sequence>
<protein>
    <recommendedName>
        <fullName evidence="2">DUF7455 domain-containing protein</fullName>
    </recommendedName>
</protein>